<organism evidence="1 2">
    <name type="scientific">Myodes glareolus</name>
    <name type="common">Bank vole</name>
    <name type="synonym">Clethrionomys glareolus</name>
    <dbReference type="NCBI Taxonomy" id="447135"/>
    <lineage>
        <taxon>Eukaryota</taxon>
        <taxon>Metazoa</taxon>
        <taxon>Chordata</taxon>
        <taxon>Craniata</taxon>
        <taxon>Vertebrata</taxon>
        <taxon>Euteleostomi</taxon>
        <taxon>Mammalia</taxon>
        <taxon>Eutheria</taxon>
        <taxon>Euarchontoglires</taxon>
        <taxon>Glires</taxon>
        <taxon>Rodentia</taxon>
        <taxon>Myomorpha</taxon>
        <taxon>Muroidea</taxon>
        <taxon>Cricetidae</taxon>
        <taxon>Arvicolinae</taxon>
        <taxon>Myodes</taxon>
    </lineage>
</organism>
<name>A0AAW0KB22_MYOGA</name>
<dbReference type="EMBL" id="JBBHLL010000001">
    <property type="protein sequence ID" value="KAK7835930.1"/>
    <property type="molecule type" value="Genomic_DNA"/>
</dbReference>
<evidence type="ECO:0000313" key="2">
    <source>
        <dbReference type="Proteomes" id="UP001488838"/>
    </source>
</evidence>
<comment type="caution">
    <text evidence="1">The sequence shown here is derived from an EMBL/GenBank/DDBJ whole genome shotgun (WGS) entry which is preliminary data.</text>
</comment>
<sequence>MLSRKKTKNEVSKPAEVQGKYVKKETSPLLRSECRGAVTGGGPGEAPGGAGRRTLGNAWLCLLLEENKVLRPAGVLVRWISCLRSSDMVQQSPDGLTSVFQIQALMLSQLLEME</sequence>
<protein>
    <submittedName>
        <fullName evidence="1">Uncharacterized protein</fullName>
    </submittedName>
</protein>
<dbReference type="AlphaFoldDB" id="A0AAW0KB22"/>
<evidence type="ECO:0000313" key="1">
    <source>
        <dbReference type="EMBL" id="KAK7835930.1"/>
    </source>
</evidence>
<gene>
    <name evidence="1" type="ORF">U0070_004021</name>
</gene>
<accession>A0AAW0KB22</accession>
<proteinExistence type="predicted"/>
<reference evidence="1 2" key="1">
    <citation type="journal article" date="2023" name="bioRxiv">
        <title>Conserved and derived expression patterns and positive selection on dental genes reveal complex evolutionary context of ever-growing rodent molars.</title>
        <authorList>
            <person name="Calamari Z.T."/>
            <person name="Song A."/>
            <person name="Cohen E."/>
            <person name="Akter M."/>
            <person name="Roy R.D."/>
            <person name="Hallikas O."/>
            <person name="Christensen M.M."/>
            <person name="Li P."/>
            <person name="Marangoni P."/>
            <person name="Jernvall J."/>
            <person name="Klein O.D."/>
        </authorList>
    </citation>
    <scope>NUCLEOTIDE SEQUENCE [LARGE SCALE GENOMIC DNA]</scope>
    <source>
        <strain evidence="1">V071</strain>
    </source>
</reference>
<dbReference type="Proteomes" id="UP001488838">
    <property type="component" value="Unassembled WGS sequence"/>
</dbReference>
<keyword evidence="2" id="KW-1185">Reference proteome</keyword>